<organism evidence="3 4">
    <name type="scientific">Cylindrodendrum hubeiense</name>
    <dbReference type="NCBI Taxonomy" id="595255"/>
    <lineage>
        <taxon>Eukaryota</taxon>
        <taxon>Fungi</taxon>
        <taxon>Dikarya</taxon>
        <taxon>Ascomycota</taxon>
        <taxon>Pezizomycotina</taxon>
        <taxon>Sordariomycetes</taxon>
        <taxon>Hypocreomycetidae</taxon>
        <taxon>Hypocreales</taxon>
        <taxon>Nectriaceae</taxon>
        <taxon>Cylindrodendrum</taxon>
    </lineage>
</organism>
<evidence type="ECO:0000313" key="3">
    <source>
        <dbReference type="EMBL" id="KAF7550094.1"/>
    </source>
</evidence>
<feature type="transmembrane region" description="Helical" evidence="2">
    <location>
        <begin position="342"/>
        <end position="360"/>
    </location>
</feature>
<evidence type="ECO:0000256" key="2">
    <source>
        <dbReference type="SAM" id="Phobius"/>
    </source>
</evidence>
<feature type="transmembrane region" description="Helical" evidence="2">
    <location>
        <begin position="457"/>
        <end position="479"/>
    </location>
</feature>
<dbReference type="AlphaFoldDB" id="A0A9P5HAW0"/>
<feature type="transmembrane region" description="Helical" evidence="2">
    <location>
        <begin position="367"/>
        <end position="387"/>
    </location>
</feature>
<feature type="compositionally biased region" description="Basic and acidic residues" evidence="1">
    <location>
        <begin position="59"/>
        <end position="68"/>
    </location>
</feature>
<feature type="transmembrane region" description="Helical" evidence="2">
    <location>
        <begin position="163"/>
        <end position="182"/>
    </location>
</feature>
<feature type="compositionally biased region" description="Polar residues" evidence="1">
    <location>
        <begin position="69"/>
        <end position="78"/>
    </location>
</feature>
<dbReference type="OrthoDB" id="5212574at2759"/>
<feature type="compositionally biased region" description="Basic and acidic residues" evidence="1">
    <location>
        <begin position="83"/>
        <end position="98"/>
    </location>
</feature>
<evidence type="ECO:0000313" key="4">
    <source>
        <dbReference type="Proteomes" id="UP000722485"/>
    </source>
</evidence>
<proteinExistence type="predicted"/>
<feature type="transmembrane region" description="Helical" evidence="2">
    <location>
        <begin position="299"/>
        <end position="322"/>
    </location>
</feature>
<keyword evidence="4" id="KW-1185">Reference proteome</keyword>
<sequence length="495" mass="54210">MELRPSSIGHGHGHNNSTLSHGSHGERASQDNTIRNPSMEYEQKIIEPTISSSWYGESEEGRDIEQQHNKQNPTQISITPLIVDRDERNGGNEHELHNPEVISNPNFSEDEDAPPPPPDGGWRAWCVCLAAHLVFMNSWGWVNSFGVFQTYYKELLQRPASDISWIGSITVFLLFFVGTLTGRLVDAGYFRLVFATGIVLQVLGVLATSLCKSYWQFLLAQGVAARWPWASRLVGSVSGGLIFTSLVRQLLPQAGFAWTLRAAAFIQLGTLLVASVLVKPRIKPRRSAPMVDLSAFRELEYTFYTIGCFSAYFGIYFAFYYIASFSRDGLANPLSYTESLNLLLILNGIGVIGRLVPAWLADRIGAVNVFIPNVIAASILIFSWIAVKDAAGLYAWAVIYGPIAAAIQSLFPTGLSLLTKDLNKIGVRMGMSFTIVSFAVLTGPPIAGAIIDRQGGAYWGAQVFAGTGLALGTSFLIAAKVVRMRRTGMGWMGKM</sequence>
<feature type="transmembrane region" description="Helical" evidence="2">
    <location>
        <begin position="430"/>
        <end position="451"/>
    </location>
</feature>
<protein>
    <submittedName>
        <fullName evidence="3">Uncharacterized protein</fullName>
    </submittedName>
</protein>
<keyword evidence="2" id="KW-1133">Transmembrane helix</keyword>
<keyword evidence="2" id="KW-0812">Transmembrane</keyword>
<feature type="region of interest" description="Disordered" evidence="1">
    <location>
        <begin position="1"/>
        <end position="117"/>
    </location>
</feature>
<gene>
    <name evidence="3" type="ORF">G7Z17_g5939</name>
</gene>
<dbReference type="InterPro" id="IPR050327">
    <property type="entry name" value="Proton-linked_MCT"/>
</dbReference>
<dbReference type="Gene3D" id="1.20.1250.20">
    <property type="entry name" value="MFS general substrate transporter like domains"/>
    <property type="match status" value="2"/>
</dbReference>
<dbReference type="PANTHER" id="PTHR11360:SF130">
    <property type="entry name" value="MAJOR FACILITATOR SUPERFAMILY (MFS) PROFILE DOMAIN-CONTAINING PROTEIN-RELATED"/>
    <property type="match status" value="1"/>
</dbReference>
<dbReference type="SUPFAM" id="SSF103473">
    <property type="entry name" value="MFS general substrate transporter"/>
    <property type="match status" value="1"/>
</dbReference>
<keyword evidence="2" id="KW-0472">Membrane</keyword>
<feature type="transmembrane region" description="Helical" evidence="2">
    <location>
        <begin position="188"/>
        <end position="208"/>
    </location>
</feature>
<feature type="transmembrane region" description="Helical" evidence="2">
    <location>
        <begin position="393"/>
        <end position="418"/>
    </location>
</feature>
<comment type="caution">
    <text evidence="3">The sequence shown here is derived from an EMBL/GenBank/DDBJ whole genome shotgun (WGS) entry which is preliminary data.</text>
</comment>
<name>A0A9P5HAW0_9HYPO</name>
<feature type="transmembrane region" description="Helical" evidence="2">
    <location>
        <begin position="256"/>
        <end position="278"/>
    </location>
</feature>
<dbReference type="InterPro" id="IPR036259">
    <property type="entry name" value="MFS_trans_sf"/>
</dbReference>
<dbReference type="Proteomes" id="UP000722485">
    <property type="component" value="Unassembled WGS sequence"/>
</dbReference>
<dbReference type="PANTHER" id="PTHR11360">
    <property type="entry name" value="MONOCARBOXYLATE TRANSPORTER"/>
    <property type="match status" value="1"/>
</dbReference>
<dbReference type="EMBL" id="JAANBB010000106">
    <property type="protein sequence ID" value="KAF7550094.1"/>
    <property type="molecule type" value="Genomic_DNA"/>
</dbReference>
<accession>A0A9P5HAW0</accession>
<evidence type="ECO:0000256" key="1">
    <source>
        <dbReference type="SAM" id="MobiDB-lite"/>
    </source>
</evidence>
<reference evidence="3" key="1">
    <citation type="submission" date="2020-03" db="EMBL/GenBank/DDBJ databases">
        <title>Draft Genome Sequence of Cylindrodendrum hubeiense.</title>
        <authorList>
            <person name="Buettner E."/>
            <person name="Kellner H."/>
        </authorList>
    </citation>
    <scope>NUCLEOTIDE SEQUENCE</scope>
    <source>
        <strain evidence="3">IHI 201604</strain>
    </source>
</reference>